<dbReference type="AlphaFoldDB" id="A0A402CP06"/>
<dbReference type="Pfam" id="PF01661">
    <property type="entry name" value="Macro"/>
    <property type="match status" value="1"/>
</dbReference>
<dbReference type="Gene3D" id="3.40.220.10">
    <property type="entry name" value="Leucine Aminopeptidase, subunit E, domain 1"/>
    <property type="match status" value="1"/>
</dbReference>
<dbReference type="Proteomes" id="UP000287394">
    <property type="component" value="Chromosome"/>
</dbReference>
<proteinExistence type="predicted"/>
<keyword evidence="2" id="KW-1185">Reference proteome</keyword>
<dbReference type="SUPFAM" id="SSF52949">
    <property type="entry name" value="Macro domain-like"/>
    <property type="match status" value="1"/>
</dbReference>
<dbReference type="OrthoDB" id="9780211at2"/>
<dbReference type="SMART" id="SM00506">
    <property type="entry name" value="A1pp"/>
    <property type="match status" value="1"/>
</dbReference>
<accession>A0A402CP06</accession>
<name>A0A402CP06_9BACT</name>
<dbReference type="InterPro" id="IPR043472">
    <property type="entry name" value="Macro_dom-like"/>
</dbReference>
<gene>
    <name evidence="1" type="ORF">CCAX7_51470</name>
</gene>
<sequence>MDDFHIILCDHYLPVVQAWEAYFTDVPGVEVVCDTIFGVEADALVSPANSFGRMDGGLDADIIEFLGEEVEIAVQQAIAQRHGGELLVGLAEVVPTGILQFPYLVCAPTMRVPQNVSKTVNAYLAFRGALRAVREYNANHDAPIRRLLVPGLCTANGFMPPLRAARQMRAAYDHIALGKAPNLDISLDAGADSDDRVNVRLSEARPPA</sequence>
<dbReference type="InterPro" id="IPR002589">
    <property type="entry name" value="Macro_dom"/>
</dbReference>
<dbReference type="KEGG" id="ccot:CCAX7_51470"/>
<evidence type="ECO:0000313" key="1">
    <source>
        <dbReference type="EMBL" id="BDI33096.1"/>
    </source>
</evidence>
<dbReference type="EMBL" id="AP025739">
    <property type="protein sequence ID" value="BDI33096.1"/>
    <property type="molecule type" value="Genomic_DNA"/>
</dbReference>
<reference evidence="1 2" key="1">
    <citation type="journal article" date="2019" name="Int. J. Syst. Evol. Microbiol.">
        <title>Capsulimonas corticalis gen. nov., sp. nov., an aerobic capsulated bacterium, of a novel bacterial order, Capsulimonadales ord. nov., of the class Armatimonadia of the phylum Armatimonadetes.</title>
        <authorList>
            <person name="Li J."/>
            <person name="Kudo C."/>
            <person name="Tonouchi A."/>
        </authorList>
    </citation>
    <scope>NUCLEOTIDE SEQUENCE [LARGE SCALE GENOMIC DNA]</scope>
    <source>
        <strain evidence="1 2">AX-7</strain>
    </source>
</reference>
<organism evidence="1 2">
    <name type="scientific">Capsulimonas corticalis</name>
    <dbReference type="NCBI Taxonomy" id="2219043"/>
    <lineage>
        <taxon>Bacteria</taxon>
        <taxon>Bacillati</taxon>
        <taxon>Armatimonadota</taxon>
        <taxon>Armatimonadia</taxon>
        <taxon>Capsulimonadales</taxon>
        <taxon>Capsulimonadaceae</taxon>
        <taxon>Capsulimonas</taxon>
    </lineage>
</organism>
<protein>
    <submittedName>
        <fullName evidence="1">Tail protein</fullName>
    </submittedName>
</protein>
<dbReference type="RefSeq" id="WP_119319235.1">
    <property type="nucleotide sequence ID" value="NZ_AP025739.1"/>
</dbReference>
<evidence type="ECO:0000313" key="2">
    <source>
        <dbReference type="Proteomes" id="UP000287394"/>
    </source>
</evidence>